<comment type="caution">
    <text evidence="2">The sequence shown here is derived from an EMBL/GenBank/DDBJ whole genome shotgun (WGS) entry which is preliminary data.</text>
</comment>
<evidence type="ECO:0000313" key="3">
    <source>
        <dbReference type="Proteomes" id="UP000324897"/>
    </source>
</evidence>
<accession>A0A5J9TAY7</accession>
<keyword evidence="1" id="KW-0812">Transmembrane</keyword>
<dbReference type="AlphaFoldDB" id="A0A5J9TAY7"/>
<organism evidence="2 3">
    <name type="scientific">Eragrostis curvula</name>
    <name type="common">weeping love grass</name>
    <dbReference type="NCBI Taxonomy" id="38414"/>
    <lineage>
        <taxon>Eukaryota</taxon>
        <taxon>Viridiplantae</taxon>
        <taxon>Streptophyta</taxon>
        <taxon>Embryophyta</taxon>
        <taxon>Tracheophyta</taxon>
        <taxon>Spermatophyta</taxon>
        <taxon>Magnoliopsida</taxon>
        <taxon>Liliopsida</taxon>
        <taxon>Poales</taxon>
        <taxon>Poaceae</taxon>
        <taxon>PACMAD clade</taxon>
        <taxon>Chloridoideae</taxon>
        <taxon>Eragrostideae</taxon>
        <taxon>Eragrostidinae</taxon>
        <taxon>Eragrostis</taxon>
    </lineage>
</organism>
<keyword evidence="3" id="KW-1185">Reference proteome</keyword>
<keyword evidence="1" id="KW-0472">Membrane</keyword>
<proteinExistence type="predicted"/>
<reference evidence="2 3" key="1">
    <citation type="journal article" date="2019" name="Sci. Rep.">
        <title>A high-quality genome of Eragrostis curvula grass provides insights into Poaceae evolution and supports new strategies to enhance forage quality.</title>
        <authorList>
            <person name="Carballo J."/>
            <person name="Santos B.A.C.M."/>
            <person name="Zappacosta D."/>
            <person name="Garbus I."/>
            <person name="Selva J.P."/>
            <person name="Gallo C.A."/>
            <person name="Diaz A."/>
            <person name="Albertini E."/>
            <person name="Caccamo M."/>
            <person name="Echenique V."/>
        </authorList>
    </citation>
    <scope>NUCLEOTIDE SEQUENCE [LARGE SCALE GENOMIC DNA]</scope>
    <source>
        <strain evidence="3">cv. Victoria</strain>
        <tissue evidence="2">Leaf</tissue>
    </source>
</reference>
<dbReference type="EMBL" id="RWGY01000039">
    <property type="protein sequence ID" value="TVU08533.1"/>
    <property type="molecule type" value="Genomic_DNA"/>
</dbReference>
<dbReference type="Proteomes" id="UP000324897">
    <property type="component" value="Chromosome 3"/>
</dbReference>
<feature type="non-terminal residue" evidence="2">
    <location>
        <position position="1"/>
    </location>
</feature>
<feature type="transmembrane region" description="Helical" evidence="1">
    <location>
        <begin position="31"/>
        <end position="52"/>
    </location>
</feature>
<evidence type="ECO:0000313" key="2">
    <source>
        <dbReference type="EMBL" id="TVU08533.1"/>
    </source>
</evidence>
<gene>
    <name evidence="2" type="ORF">EJB05_41941</name>
</gene>
<sequence>MANRPAAVHPHVPEDFLEQQRANAARRVRRLMNSGVLLIAATGSVIIQATTLRNNPSVVVDAPVFALVAFLLFLFGFSMVMLALVVDQFPRAARVGEAVAAVVLDYLFAGEMTALL</sequence>
<feature type="transmembrane region" description="Helical" evidence="1">
    <location>
        <begin position="64"/>
        <end position="86"/>
    </location>
</feature>
<keyword evidence="1" id="KW-1133">Transmembrane helix</keyword>
<dbReference type="Gramene" id="TVU08533">
    <property type="protein sequence ID" value="TVU08533"/>
    <property type="gene ID" value="EJB05_41941"/>
</dbReference>
<evidence type="ECO:0000256" key="1">
    <source>
        <dbReference type="SAM" id="Phobius"/>
    </source>
</evidence>
<name>A0A5J9TAY7_9POAL</name>
<protein>
    <submittedName>
        <fullName evidence="2">Uncharacterized protein</fullName>
    </submittedName>
</protein>